<accession>A0A0U9H991</accession>
<reference evidence="3" key="1">
    <citation type="submission" date="2015-07" db="EMBL/GenBank/DDBJ databases">
        <title>Draft Genome Sequence of Oceanobacillus picturae Heshi-B3 that Was Isolated from Fermented Rice Bran with Aging Salted Mackerel, Which Was Named Heshiko as Traditional Fermented Seafood in Japan.</title>
        <authorList>
            <person name="Akuzawa S."/>
            <person name="Nakagawa J."/>
            <person name="Kanekatsu T."/>
            <person name="Kanesaki Y."/>
            <person name="Suzuki T."/>
        </authorList>
    </citation>
    <scope>NUCLEOTIDE SEQUENCE [LARGE SCALE GENOMIC DNA]</scope>
    <source>
        <strain evidence="3">Heshi-B3</strain>
    </source>
</reference>
<evidence type="ECO:0000256" key="1">
    <source>
        <dbReference type="SAM" id="Phobius"/>
    </source>
</evidence>
<keyword evidence="1" id="KW-0472">Membrane</keyword>
<dbReference type="RefSeq" id="WP_058950984.1">
    <property type="nucleotide sequence ID" value="NZ_BBXV01000042.1"/>
</dbReference>
<dbReference type="EMBL" id="BBXV01000042">
    <property type="protein sequence ID" value="GAQ19274.1"/>
    <property type="molecule type" value="Genomic_DNA"/>
</dbReference>
<name>A0A0U9H991_9BACI</name>
<keyword evidence="1" id="KW-1133">Transmembrane helix</keyword>
<evidence type="ECO:0000313" key="3">
    <source>
        <dbReference type="Proteomes" id="UP000052946"/>
    </source>
</evidence>
<feature type="transmembrane region" description="Helical" evidence="1">
    <location>
        <begin position="12"/>
        <end position="32"/>
    </location>
</feature>
<dbReference type="Proteomes" id="UP000052946">
    <property type="component" value="Unassembled WGS sequence"/>
</dbReference>
<evidence type="ECO:0000313" key="2">
    <source>
        <dbReference type="EMBL" id="GAQ19274.1"/>
    </source>
</evidence>
<dbReference type="OrthoDB" id="2968698at2"/>
<protein>
    <submittedName>
        <fullName evidence="2">YsdB</fullName>
    </submittedName>
</protein>
<comment type="caution">
    <text evidence="2">The sequence shown here is derived from an EMBL/GenBank/DDBJ whole genome shotgun (WGS) entry which is preliminary data.</text>
</comment>
<reference evidence="2 3" key="2">
    <citation type="journal article" date="2016" name="Genome Announc.">
        <title>Draft Genome Sequence of Oceanobacillus picturae Heshi-B3, Isolated from Fermented Rice Bran in a Traditional Japanese Seafood Dish.</title>
        <authorList>
            <person name="Akuzawa S."/>
            <person name="Nagaoka J."/>
            <person name="Kanekatsu M."/>
            <person name="Kanesaki Y."/>
            <person name="Suzuki T."/>
        </authorList>
    </citation>
    <scope>NUCLEOTIDE SEQUENCE [LARGE SCALE GENOMIC DNA]</scope>
    <source>
        <strain evidence="2 3">Heshi-B3</strain>
    </source>
</reference>
<proteinExistence type="predicted"/>
<dbReference type="AlphaFoldDB" id="A0A0U9H991"/>
<organism evidence="2 3">
    <name type="scientific">Oceanobacillus picturae</name>
    <dbReference type="NCBI Taxonomy" id="171693"/>
    <lineage>
        <taxon>Bacteria</taxon>
        <taxon>Bacillati</taxon>
        <taxon>Bacillota</taxon>
        <taxon>Bacilli</taxon>
        <taxon>Bacillales</taxon>
        <taxon>Bacillaceae</taxon>
        <taxon>Oceanobacillus</taxon>
    </lineage>
</organism>
<sequence length="122" mass="14347">MFKKEKTLKGWIIFIALILIIVGGSLYYVHFFTPKDSLELYQELTFADDYEDVKKHVLDGYEDNFSEGDFNYIQNNSAKFTIFDYDDKSYLVMTSPGTERLKIHAVEELPEEMRMFFLGISE</sequence>
<gene>
    <name evidence="2" type="ORF">OPHB3_3236</name>
</gene>
<keyword evidence="1" id="KW-0812">Transmembrane</keyword>